<evidence type="ECO:0000256" key="5">
    <source>
        <dbReference type="SAM" id="MobiDB-lite"/>
    </source>
</evidence>
<dbReference type="Proteomes" id="UP001642900">
    <property type="component" value="Unassembled WGS sequence"/>
</dbReference>
<evidence type="ECO:0000256" key="2">
    <source>
        <dbReference type="ARBA" id="ARBA00022618"/>
    </source>
</evidence>
<keyword evidence="1" id="KW-0963">Cytoplasm</keyword>
<dbReference type="AlphaFoldDB" id="A0A6G4WL43"/>
<evidence type="ECO:0000313" key="6">
    <source>
        <dbReference type="EMBL" id="NGO55535.1"/>
    </source>
</evidence>
<reference evidence="6 7" key="1">
    <citation type="submission" date="2020-02" db="EMBL/GenBank/DDBJ databases">
        <title>Genome sequence of strain CCNWXJ40-4.</title>
        <authorList>
            <person name="Gao J."/>
            <person name="Sun J."/>
        </authorList>
    </citation>
    <scope>NUCLEOTIDE SEQUENCE [LARGE SCALE GENOMIC DNA]</scope>
    <source>
        <strain evidence="6 7">CCNWXJ 40-4</strain>
    </source>
</reference>
<dbReference type="InterPro" id="IPR036390">
    <property type="entry name" value="WH_DNA-bd_sf"/>
</dbReference>
<feature type="compositionally biased region" description="Basic and acidic residues" evidence="5">
    <location>
        <begin position="235"/>
        <end position="245"/>
    </location>
</feature>
<dbReference type="PANTHER" id="PTHR34298">
    <property type="entry name" value="SEGREGATION AND CONDENSATION PROTEIN B"/>
    <property type="match status" value="1"/>
</dbReference>
<keyword evidence="4" id="KW-0131">Cell cycle</keyword>
<dbReference type="Gene3D" id="1.10.10.10">
    <property type="entry name" value="Winged helix-like DNA-binding domain superfamily/Winged helix DNA-binding domain"/>
    <property type="match status" value="2"/>
</dbReference>
<dbReference type="EMBL" id="JAAKZF010000106">
    <property type="protein sequence ID" value="NGO55535.1"/>
    <property type="molecule type" value="Genomic_DNA"/>
</dbReference>
<sequence length="245" mass="27383">MADQTAQRKENAQPSLLDTELEHLPPELRWREWMGRVEAVIFAANTPVTRETLARVVGRSCNIDLVIDDIREELRARPYELVSVAGGWQHRTKKVFADVIRAATGQTDTVRPLSQLEALVLMCAAYFQPITRGELSSFFGKEVSRDLIGVLRSQDLIASGPRSPQPGAPYTYVTTKTFLSHFGFDTLRDLPDFEALEDAGLLSKEKLLAGDIMPTFAEEKNPDESSDDDGPDAGAFHERRLRPEL</sequence>
<dbReference type="GO" id="GO:0051301">
    <property type="term" value="P:cell division"/>
    <property type="evidence" value="ECO:0007669"/>
    <property type="project" value="UniProtKB-KW"/>
</dbReference>
<evidence type="ECO:0000313" key="7">
    <source>
        <dbReference type="Proteomes" id="UP001642900"/>
    </source>
</evidence>
<organism evidence="6 7">
    <name type="scientific">Allomesorhizobium camelthorni</name>
    <dbReference type="NCBI Taxonomy" id="475069"/>
    <lineage>
        <taxon>Bacteria</taxon>
        <taxon>Pseudomonadati</taxon>
        <taxon>Pseudomonadota</taxon>
        <taxon>Alphaproteobacteria</taxon>
        <taxon>Hyphomicrobiales</taxon>
        <taxon>Phyllobacteriaceae</taxon>
        <taxon>Allomesorhizobium</taxon>
    </lineage>
</organism>
<dbReference type="RefSeq" id="WP_165033887.1">
    <property type="nucleotide sequence ID" value="NZ_JAAKZF010000106.1"/>
</dbReference>
<dbReference type="PANTHER" id="PTHR34298:SF2">
    <property type="entry name" value="SEGREGATION AND CONDENSATION PROTEIN B"/>
    <property type="match status" value="1"/>
</dbReference>
<protein>
    <submittedName>
        <fullName evidence="6">SMC-Scp complex subunit ScpB</fullName>
    </submittedName>
</protein>
<comment type="caution">
    <text evidence="6">The sequence shown here is derived from an EMBL/GenBank/DDBJ whole genome shotgun (WGS) entry which is preliminary data.</text>
</comment>
<proteinExistence type="predicted"/>
<dbReference type="SUPFAM" id="SSF46785">
    <property type="entry name" value="Winged helix' DNA-binding domain"/>
    <property type="match status" value="2"/>
</dbReference>
<keyword evidence="7" id="KW-1185">Reference proteome</keyword>
<keyword evidence="2" id="KW-0132">Cell division</keyword>
<evidence type="ECO:0000256" key="4">
    <source>
        <dbReference type="ARBA" id="ARBA00023306"/>
    </source>
</evidence>
<evidence type="ECO:0000256" key="3">
    <source>
        <dbReference type="ARBA" id="ARBA00022829"/>
    </source>
</evidence>
<dbReference type="InterPro" id="IPR036388">
    <property type="entry name" value="WH-like_DNA-bd_sf"/>
</dbReference>
<name>A0A6G4WL43_9HYPH</name>
<dbReference type="GO" id="GO:0051304">
    <property type="term" value="P:chromosome separation"/>
    <property type="evidence" value="ECO:0007669"/>
    <property type="project" value="InterPro"/>
</dbReference>
<dbReference type="PIRSF" id="PIRSF019345">
    <property type="entry name" value="ScpB"/>
    <property type="match status" value="1"/>
</dbReference>
<gene>
    <name evidence="6" type="ORF">G6N73_31615</name>
</gene>
<dbReference type="Pfam" id="PF04079">
    <property type="entry name" value="SMC_ScpB"/>
    <property type="match status" value="1"/>
</dbReference>
<feature type="region of interest" description="Disordered" evidence="5">
    <location>
        <begin position="213"/>
        <end position="245"/>
    </location>
</feature>
<evidence type="ECO:0000256" key="1">
    <source>
        <dbReference type="ARBA" id="ARBA00022490"/>
    </source>
</evidence>
<keyword evidence="3" id="KW-0159">Chromosome partition</keyword>
<dbReference type="InterPro" id="IPR005234">
    <property type="entry name" value="ScpB_csome_segregation"/>
</dbReference>
<accession>A0A6G4WL43</accession>